<dbReference type="PANTHER" id="PTHR45786">
    <property type="entry name" value="DNA BINDING PROTEIN-LIKE"/>
    <property type="match status" value="1"/>
</dbReference>
<evidence type="ECO:0000313" key="4">
    <source>
        <dbReference type="Proteomes" id="UP000054279"/>
    </source>
</evidence>
<sequence>MRLQPGKSGRHHRRREEEEEEDENENDSENEREGDQASQGRLTCVQFHAYRLHIKPEDKVQGLLHRGGRLLHQYVVDAWAQIEQSHLSWLQFNQNKLRAEVYNGLADALQSGDASLDNIGHRLVLPSSHIGSPRNMQQLYQGSMAICCKYIKPKWFATATTNPAWKEITDELLPGQTPSDRPDLDGVLGKVTAFVSHIEFQKCGLPHKHSLYFGSPDDPIRSPEDVDKYICAYLPDEQTQGKL</sequence>
<dbReference type="Pfam" id="PF14214">
    <property type="entry name" value="Helitron_like_N"/>
    <property type="match status" value="1"/>
</dbReference>
<name>A0A0C9UX71_SPHS4</name>
<keyword evidence="4" id="KW-1185">Reference proteome</keyword>
<dbReference type="EMBL" id="KN837272">
    <property type="protein sequence ID" value="KIJ29916.1"/>
    <property type="molecule type" value="Genomic_DNA"/>
</dbReference>
<feature type="region of interest" description="Disordered" evidence="1">
    <location>
        <begin position="1"/>
        <end position="40"/>
    </location>
</feature>
<dbReference type="PANTHER" id="PTHR45786:SF74">
    <property type="entry name" value="ATP-DEPENDENT DNA HELICASE"/>
    <property type="match status" value="1"/>
</dbReference>
<evidence type="ECO:0000313" key="3">
    <source>
        <dbReference type="EMBL" id="KIJ29916.1"/>
    </source>
</evidence>
<dbReference type="OrthoDB" id="3366231at2759"/>
<evidence type="ECO:0000256" key="1">
    <source>
        <dbReference type="SAM" id="MobiDB-lite"/>
    </source>
</evidence>
<dbReference type="AlphaFoldDB" id="A0A0C9UX71"/>
<proteinExistence type="predicted"/>
<evidence type="ECO:0000259" key="2">
    <source>
        <dbReference type="Pfam" id="PF14214"/>
    </source>
</evidence>
<accession>A0A0C9UX71</accession>
<reference evidence="3 4" key="1">
    <citation type="submission" date="2014-06" db="EMBL/GenBank/DDBJ databases">
        <title>Evolutionary Origins and Diversification of the Mycorrhizal Mutualists.</title>
        <authorList>
            <consortium name="DOE Joint Genome Institute"/>
            <consortium name="Mycorrhizal Genomics Consortium"/>
            <person name="Kohler A."/>
            <person name="Kuo A."/>
            <person name="Nagy L.G."/>
            <person name="Floudas D."/>
            <person name="Copeland A."/>
            <person name="Barry K.W."/>
            <person name="Cichocki N."/>
            <person name="Veneault-Fourrey C."/>
            <person name="LaButti K."/>
            <person name="Lindquist E.A."/>
            <person name="Lipzen A."/>
            <person name="Lundell T."/>
            <person name="Morin E."/>
            <person name="Murat C."/>
            <person name="Riley R."/>
            <person name="Ohm R."/>
            <person name="Sun H."/>
            <person name="Tunlid A."/>
            <person name="Henrissat B."/>
            <person name="Grigoriev I.V."/>
            <person name="Hibbett D.S."/>
            <person name="Martin F."/>
        </authorList>
    </citation>
    <scope>NUCLEOTIDE SEQUENCE [LARGE SCALE GENOMIC DNA]</scope>
    <source>
        <strain evidence="3 4">SS14</strain>
    </source>
</reference>
<gene>
    <name evidence="3" type="ORF">M422DRAFT_268583</name>
</gene>
<protein>
    <recommendedName>
        <fullName evidence="2">Helitron helicase-like domain-containing protein</fullName>
    </recommendedName>
</protein>
<dbReference type="HOGENOM" id="CLU_1143149_0_0_1"/>
<feature type="domain" description="Helitron helicase-like" evidence="2">
    <location>
        <begin position="47"/>
        <end position="184"/>
    </location>
</feature>
<dbReference type="Proteomes" id="UP000054279">
    <property type="component" value="Unassembled WGS sequence"/>
</dbReference>
<feature type="compositionally biased region" description="Acidic residues" evidence="1">
    <location>
        <begin position="17"/>
        <end position="28"/>
    </location>
</feature>
<dbReference type="InterPro" id="IPR025476">
    <property type="entry name" value="Helitron_helicase-like"/>
</dbReference>
<organism evidence="3 4">
    <name type="scientific">Sphaerobolus stellatus (strain SS14)</name>
    <dbReference type="NCBI Taxonomy" id="990650"/>
    <lineage>
        <taxon>Eukaryota</taxon>
        <taxon>Fungi</taxon>
        <taxon>Dikarya</taxon>
        <taxon>Basidiomycota</taxon>
        <taxon>Agaricomycotina</taxon>
        <taxon>Agaricomycetes</taxon>
        <taxon>Phallomycetidae</taxon>
        <taxon>Geastrales</taxon>
        <taxon>Sphaerobolaceae</taxon>
        <taxon>Sphaerobolus</taxon>
    </lineage>
</organism>